<evidence type="ECO:0000313" key="1">
    <source>
        <dbReference type="EMBL" id="CAA0129159.1"/>
    </source>
</evidence>
<evidence type="ECO:0008006" key="3">
    <source>
        <dbReference type="Google" id="ProtNLM"/>
    </source>
</evidence>
<dbReference type="Pfam" id="PF08843">
    <property type="entry name" value="AbiEii"/>
    <property type="match status" value="1"/>
</dbReference>
<proteinExistence type="predicted"/>
<sequence>MTSTAYRQVIAAPPSDRLDLFLTTANRLGTPIGNVEKDFWVCWTLNALYHERPDGGPRLLFKGGTSLSKAYNLIERFSEDIDVTVFRNDLDEAASVEELEALSNKKRRAKLDAIRDACCAYITGPLHEFLGAQLADVTNGAGRVEVDEADPDGQTLLVWYPEVEPRDGAYVRPAVRIESGAKSALDPNRPVTIRPYVSEEAGGLELAIADVTTIEATRTFWDKVVIAHGLRLWYERRGVLRQEGQRVSRHYYDLHCLLGSEVGRVALADPSLGADCVRHARMFFDRPDYDLASAVPGSFAVAPTGAMIDALSRDYANTTAMIFGVAPDFQAILRSVGEIERIANAITRNA</sequence>
<evidence type="ECO:0000313" key="2">
    <source>
        <dbReference type="Proteomes" id="UP000433050"/>
    </source>
</evidence>
<dbReference type="InterPro" id="IPR014942">
    <property type="entry name" value="AbiEii"/>
</dbReference>
<name>A0A5S9R489_9HYPH</name>
<protein>
    <recommendedName>
        <fullName evidence="3">Nucleotidyl transferase AbiEii/AbiGii toxin family protein</fullName>
    </recommendedName>
</protein>
<dbReference type="AlphaFoldDB" id="A0A5S9R489"/>
<dbReference type="RefSeq" id="WP_159602230.1">
    <property type="nucleotide sequence ID" value="NZ_CACSAS010000029.1"/>
</dbReference>
<accession>A0A5S9R489</accession>
<keyword evidence="2" id="KW-1185">Reference proteome</keyword>
<dbReference type="Gene3D" id="3.10.450.620">
    <property type="entry name" value="JHP933, nucleotidyltransferase-like core domain"/>
    <property type="match status" value="1"/>
</dbReference>
<reference evidence="1 2" key="1">
    <citation type="submission" date="2019-12" db="EMBL/GenBank/DDBJ databases">
        <authorList>
            <person name="Reyes-Prieto M."/>
        </authorList>
    </citation>
    <scope>NUCLEOTIDE SEQUENCE [LARGE SCALE GENOMIC DNA]</scope>
    <source>
        <strain evidence="1">HF14-78462</strain>
    </source>
</reference>
<organism evidence="1 2">
    <name type="scientific">Starkeya nomas</name>
    <dbReference type="NCBI Taxonomy" id="2666134"/>
    <lineage>
        <taxon>Bacteria</taxon>
        <taxon>Pseudomonadati</taxon>
        <taxon>Pseudomonadota</taxon>
        <taxon>Alphaproteobacteria</taxon>
        <taxon>Hyphomicrobiales</taxon>
        <taxon>Xanthobacteraceae</taxon>
        <taxon>Starkeya</taxon>
    </lineage>
</organism>
<gene>
    <name evidence="1" type="ORF">STARVERO_04446</name>
</gene>
<dbReference type="EMBL" id="CACSAS010000029">
    <property type="protein sequence ID" value="CAA0129159.1"/>
    <property type="molecule type" value="Genomic_DNA"/>
</dbReference>
<dbReference type="Proteomes" id="UP000433050">
    <property type="component" value="Unassembled WGS sequence"/>
</dbReference>